<protein>
    <submittedName>
        <fullName evidence="1">Uncharacterized protein</fullName>
    </submittedName>
</protein>
<dbReference type="EMBL" id="KQ421305">
    <property type="protein sequence ID" value="KOF77820.1"/>
    <property type="molecule type" value="Genomic_DNA"/>
</dbReference>
<evidence type="ECO:0000313" key="1">
    <source>
        <dbReference type="EMBL" id="KOF77820.1"/>
    </source>
</evidence>
<name>A0A0L8GMH6_OCTBM</name>
<dbReference type="OrthoDB" id="6153491at2759"/>
<dbReference type="STRING" id="37653.A0A0L8GMH6"/>
<sequence>MEYCFEELKRVVAVIKFLSAREVNEEKWGSPNNGNFMRVASEPIAEFDPFLREHLEKCKDGKVNIIYLFKSVSEELIEIMGKHVKDEVVNQINNLDIKHYSIIVDSTPDMPHVDQRSIGVRYCHSGKPYERFLAFLPRENHSAMIFYKITIYGGA</sequence>
<dbReference type="AlphaFoldDB" id="A0A0L8GMH6"/>
<accession>A0A0L8GMH6</accession>
<dbReference type="PANTHER" id="PTHR45749">
    <property type="match status" value="1"/>
</dbReference>
<gene>
    <name evidence="1" type="ORF">OCBIM_22031641mg</name>
</gene>
<organism evidence="1">
    <name type="scientific">Octopus bimaculoides</name>
    <name type="common">California two-spotted octopus</name>
    <dbReference type="NCBI Taxonomy" id="37653"/>
    <lineage>
        <taxon>Eukaryota</taxon>
        <taxon>Metazoa</taxon>
        <taxon>Spiralia</taxon>
        <taxon>Lophotrochozoa</taxon>
        <taxon>Mollusca</taxon>
        <taxon>Cephalopoda</taxon>
        <taxon>Coleoidea</taxon>
        <taxon>Octopodiformes</taxon>
        <taxon>Octopoda</taxon>
        <taxon>Incirrata</taxon>
        <taxon>Octopodidae</taxon>
        <taxon>Octopus</taxon>
    </lineage>
</organism>
<proteinExistence type="predicted"/>
<dbReference type="PANTHER" id="PTHR45749:SF23">
    <property type="entry name" value="ZINC FINGER MYM-TYPE PROTEIN 1-LIKE"/>
    <property type="match status" value="1"/>
</dbReference>
<reference evidence="1" key="1">
    <citation type="submission" date="2015-07" db="EMBL/GenBank/DDBJ databases">
        <title>MeaNS - Measles Nucleotide Surveillance Program.</title>
        <authorList>
            <person name="Tran T."/>
            <person name="Druce J."/>
        </authorList>
    </citation>
    <scope>NUCLEOTIDE SEQUENCE</scope>
    <source>
        <strain evidence="1">UCB-OBI-ISO-001</strain>
        <tissue evidence="1">Gonad</tissue>
    </source>
</reference>